<dbReference type="RefSeq" id="XP_024574475.1">
    <property type="nucleotide sequence ID" value="XM_024723506.1"/>
</dbReference>
<organism evidence="2 3">
    <name type="scientific">Plasmopara halstedii</name>
    <name type="common">Downy mildew of sunflower</name>
    <dbReference type="NCBI Taxonomy" id="4781"/>
    <lineage>
        <taxon>Eukaryota</taxon>
        <taxon>Sar</taxon>
        <taxon>Stramenopiles</taxon>
        <taxon>Oomycota</taxon>
        <taxon>Peronosporomycetes</taxon>
        <taxon>Peronosporales</taxon>
        <taxon>Peronosporaceae</taxon>
        <taxon>Plasmopara</taxon>
    </lineage>
</organism>
<evidence type="ECO:0000313" key="2">
    <source>
        <dbReference type="EMBL" id="CEG38106.1"/>
    </source>
</evidence>
<name>A0A0P1ACD8_PLAHL</name>
<reference evidence="3" key="1">
    <citation type="submission" date="2014-09" db="EMBL/GenBank/DDBJ databases">
        <authorList>
            <person name="Sharma Rahul"/>
            <person name="Thines Marco"/>
        </authorList>
    </citation>
    <scope>NUCLEOTIDE SEQUENCE [LARGE SCALE GENOMIC DNA]</scope>
</reference>
<accession>A0A0P1ACD8</accession>
<protein>
    <submittedName>
        <fullName evidence="2">Uncharacterized protein</fullName>
    </submittedName>
</protein>
<proteinExistence type="predicted"/>
<dbReference type="GeneID" id="36403255"/>
<dbReference type="Proteomes" id="UP000054928">
    <property type="component" value="Unassembled WGS sequence"/>
</dbReference>
<keyword evidence="3" id="KW-1185">Reference proteome</keyword>
<dbReference type="EMBL" id="CCYD01000321">
    <property type="protein sequence ID" value="CEG38106.1"/>
    <property type="molecule type" value="Genomic_DNA"/>
</dbReference>
<dbReference type="AlphaFoldDB" id="A0A0P1ACD8"/>
<feature type="region of interest" description="Disordered" evidence="1">
    <location>
        <begin position="65"/>
        <end position="91"/>
    </location>
</feature>
<evidence type="ECO:0000256" key="1">
    <source>
        <dbReference type="SAM" id="MobiDB-lite"/>
    </source>
</evidence>
<sequence length="120" mass="13259">MDSNSHAQVIVAENPAFTANGVPNCPSPFERSGQREQGSSAICVYCRQIYKIYNRPFFFERKAKSENGNPARFPAPGTDLDSGSRSVPNVHKNPSRFVSFMRIDNGMAVQSCDKTLRGVT</sequence>
<evidence type="ECO:0000313" key="3">
    <source>
        <dbReference type="Proteomes" id="UP000054928"/>
    </source>
</evidence>